<dbReference type="AlphaFoldDB" id="A0A2P5EMT7"/>
<feature type="non-terminal residue" evidence="1">
    <location>
        <position position="1"/>
    </location>
</feature>
<keyword evidence="2" id="KW-1185">Reference proteome</keyword>
<proteinExistence type="predicted"/>
<accession>A0A2P5EMT7</accession>
<organism evidence="1 2">
    <name type="scientific">Trema orientale</name>
    <name type="common">Charcoal tree</name>
    <name type="synonym">Celtis orientalis</name>
    <dbReference type="NCBI Taxonomy" id="63057"/>
    <lineage>
        <taxon>Eukaryota</taxon>
        <taxon>Viridiplantae</taxon>
        <taxon>Streptophyta</taxon>
        <taxon>Embryophyta</taxon>
        <taxon>Tracheophyta</taxon>
        <taxon>Spermatophyta</taxon>
        <taxon>Magnoliopsida</taxon>
        <taxon>eudicotyledons</taxon>
        <taxon>Gunneridae</taxon>
        <taxon>Pentapetalae</taxon>
        <taxon>rosids</taxon>
        <taxon>fabids</taxon>
        <taxon>Rosales</taxon>
        <taxon>Cannabaceae</taxon>
        <taxon>Trema</taxon>
    </lineage>
</organism>
<evidence type="ECO:0000313" key="2">
    <source>
        <dbReference type="Proteomes" id="UP000237000"/>
    </source>
</evidence>
<dbReference type="InParanoid" id="A0A2P5EMT7"/>
<sequence length="73" mass="8525">VLEILDEKGAETRMKRRKTKELYKTKPTPHIELFGTQNLILHMFWHRIASQSAPQCQKNRKLPVLALLTFPAL</sequence>
<comment type="caution">
    <text evidence="1">The sequence shown here is derived from an EMBL/GenBank/DDBJ whole genome shotgun (WGS) entry which is preliminary data.</text>
</comment>
<name>A0A2P5EMT7_TREOI</name>
<feature type="non-terminal residue" evidence="1">
    <location>
        <position position="73"/>
    </location>
</feature>
<reference evidence="2" key="1">
    <citation type="submission" date="2016-06" db="EMBL/GenBank/DDBJ databases">
        <title>Parallel loss of symbiosis genes in relatives of nitrogen-fixing non-legume Parasponia.</title>
        <authorList>
            <person name="Van Velzen R."/>
            <person name="Holmer R."/>
            <person name="Bu F."/>
            <person name="Rutten L."/>
            <person name="Van Zeijl A."/>
            <person name="Liu W."/>
            <person name="Santuari L."/>
            <person name="Cao Q."/>
            <person name="Sharma T."/>
            <person name="Shen D."/>
            <person name="Roswanjaya Y."/>
            <person name="Wardhani T."/>
            <person name="Kalhor M.S."/>
            <person name="Jansen J."/>
            <person name="Van den Hoogen J."/>
            <person name="Gungor B."/>
            <person name="Hartog M."/>
            <person name="Hontelez J."/>
            <person name="Verver J."/>
            <person name="Yang W.-C."/>
            <person name="Schijlen E."/>
            <person name="Repin R."/>
            <person name="Schilthuizen M."/>
            <person name="Schranz E."/>
            <person name="Heidstra R."/>
            <person name="Miyata K."/>
            <person name="Fedorova E."/>
            <person name="Kohlen W."/>
            <person name="Bisseling T."/>
            <person name="Smit S."/>
            <person name="Geurts R."/>
        </authorList>
    </citation>
    <scope>NUCLEOTIDE SEQUENCE [LARGE SCALE GENOMIC DNA]</scope>
    <source>
        <strain evidence="2">cv. RG33-2</strain>
    </source>
</reference>
<evidence type="ECO:0000313" key="1">
    <source>
        <dbReference type="EMBL" id="PON86853.1"/>
    </source>
</evidence>
<dbReference type="Proteomes" id="UP000237000">
    <property type="component" value="Unassembled WGS sequence"/>
</dbReference>
<gene>
    <name evidence="1" type="ORF">TorRG33x02_173790</name>
</gene>
<dbReference type="EMBL" id="JXTC01000125">
    <property type="protein sequence ID" value="PON86853.1"/>
    <property type="molecule type" value="Genomic_DNA"/>
</dbReference>
<protein>
    <submittedName>
        <fullName evidence="1">Uncharacterized protein</fullName>
    </submittedName>
</protein>